<dbReference type="EMBL" id="JBHLTC010000030">
    <property type="protein sequence ID" value="MFC0626936.1"/>
    <property type="molecule type" value="Genomic_DNA"/>
</dbReference>
<name>A0ABV6QQN4_9ACTN</name>
<organism evidence="1 2">
    <name type="scientific">Kribbella deserti</name>
    <dbReference type="NCBI Taxonomy" id="1926257"/>
    <lineage>
        <taxon>Bacteria</taxon>
        <taxon>Bacillati</taxon>
        <taxon>Actinomycetota</taxon>
        <taxon>Actinomycetes</taxon>
        <taxon>Propionibacteriales</taxon>
        <taxon>Kribbellaceae</taxon>
        <taxon>Kribbella</taxon>
    </lineage>
</organism>
<comment type="caution">
    <text evidence="1">The sequence shown here is derived from an EMBL/GenBank/DDBJ whole genome shotgun (WGS) entry which is preliminary data.</text>
</comment>
<evidence type="ECO:0000313" key="2">
    <source>
        <dbReference type="Proteomes" id="UP001589890"/>
    </source>
</evidence>
<dbReference type="RefSeq" id="WP_380051072.1">
    <property type="nucleotide sequence ID" value="NZ_JBHLTC010000030.1"/>
</dbReference>
<evidence type="ECO:0000313" key="1">
    <source>
        <dbReference type="EMBL" id="MFC0626936.1"/>
    </source>
</evidence>
<reference evidence="1 2" key="1">
    <citation type="submission" date="2024-09" db="EMBL/GenBank/DDBJ databases">
        <authorList>
            <person name="Sun Q."/>
            <person name="Mori K."/>
        </authorList>
    </citation>
    <scope>NUCLEOTIDE SEQUENCE [LARGE SCALE GENOMIC DNA]</scope>
    <source>
        <strain evidence="1 2">CGMCC 1.15906</strain>
    </source>
</reference>
<sequence>MASELFQQLTSVAAGQSGLVTGAQAARTGLGKAELERLSSGGLLFELDWDVHQLTSSPLAPRFAYPYAAWLALAPDKFASERTRGDAVLSQGSAARLHGLGAVGAPVMTFLAPIQRFGRLPRAVEVNVDKLAPPDVMVLGGVTVTTPHRTIVDLVRSHTDHGEVRGAITDAVLRDAVDLARLYDDLVPLADHHEFPAEGPEFAGYFLPEVDPASLSPRNRRALTAVVLADRVDETERALAAALAKVPGGDRADAQTVRTLAADIVGRSEQV</sequence>
<proteinExistence type="predicted"/>
<gene>
    <name evidence="1" type="ORF">ACFFGN_22840</name>
</gene>
<accession>A0ABV6QQN4</accession>
<evidence type="ECO:0008006" key="3">
    <source>
        <dbReference type="Google" id="ProtNLM"/>
    </source>
</evidence>
<keyword evidence="2" id="KW-1185">Reference proteome</keyword>
<dbReference type="Proteomes" id="UP001589890">
    <property type="component" value="Unassembled WGS sequence"/>
</dbReference>
<protein>
    <recommendedName>
        <fullName evidence="3">AbiEi antitoxin C-terminal domain-containing protein</fullName>
    </recommendedName>
</protein>